<evidence type="ECO:0008006" key="11">
    <source>
        <dbReference type="Google" id="ProtNLM"/>
    </source>
</evidence>
<dbReference type="InterPro" id="IPR009045">
    <property type="entry name" value="Zn_M74/Hedgehog-like"/>
</dbReference>
<gene>
    <name evidence="9" type="ORF">EDM52_21660</name>
</gene>
<dbReference type="Gene3D" id="3.30.1380.10">
    <property type="match status" value="1"/>
</dbReference>
<keyword evidence="3" id="KW-0479">Metal-binding</keyword>
<accession>A0A3M8BZ88</accession>
<dbReference type="RefSeq" id="WP_122911013.1">
    <property type="nucleotide sequence ID" value="NZ_CBCSBE010000040.1"/>
</dbReference>
<dbReference type="SUPFAM" id="SSF55166">
    <property type="entry name" value="Hedgehog/DD-peptidase"/>
    <property type="match status" value="1"/>
</dbReference>
<dbReference type="PANTHER" id="PTHR43126">
    <property type="entry name" value="D-ALANYL-D-ALANINE DIPEPTIDASE"/>
    <property type="match status" value="1"/>
</dbReference>
<dbReference type="GO" id="GO:0160237">
    <property type="term" value="F:D-Ala-D-Ala dipeptidase activity"/>
    <property type="evidence" value="ECO:0007669"/>
    <property type="project" value="UniProtKB-EC"/>
</dbReference>
<evidence type="ECO:0000256" key="3">
    <source>
        <dbReference type="ARBA" id="ARBA00022723"/>
    </source>
</evidence>
<dbReference type="EMBL" id="RHHR01000048">
    <property type="protein sequence ID" value="RNB68015.1"/>
    <property type="molecule type" value="Genomic_DNA"/>
</dbReference>
<dbReference type="InterPro" id="IPR000755">
    <property type="entry name" value="A_A_dipeptidase"/>
</dbReference>
<dbReference type="GO" id="GO:0046872">
    <property type="term" value="F:metal ion binding"/>
    <property type="evidence" value="ECO:0007669"/>
    <property type="project" value="UniProtKB-KW"/>
</dbReference>
<comment type="caution">
    <text evidence="9">The sequence shown here is derived from an EMBL/GenBank/DDBJ whole genome shotgun (WGS) entry which is preliminary data.</text>
</comment>
<keyword evidence="8" id="KW-0961">Cell wall biogenesis/degradation</keyword>
<evidence type="ECO:0000256" key="5">
    <source>
        <dbReference type="ARBA" id="ARBA00022833"/>
    </source>
</evidence>
<dbReference type="OrthoDB" id="9801430at2"/>
<name>A0A3M8BZ88_9BACL</name>
<reference evidence="9 10" key="1">
    <citation type="submission" date="2018-10" db="EMBL/GenBank/DDBJ databases">
        <title>Phylogenomics of Brevibacillus.</title>
        <authorList>
            <person name="Dunlap C."/>
        </authorList>
    </citation>
    <scope>NUCLEOTIDE SEQUENCE [LARGE SCALE GENOMIC DNA]</scope>
    <source>
        <strain evidence="9 10">JCM 12215</strain>
    </source>
</reference>
<evidence type="ECO:0000256" key="1">
    <source>
        <dbReference type="ARBA" id="ARBA00001362"/>
    </source>
</evidence>
<keyword evidence="5" id="KW-0862">Zinc</keyword>
<dbReference type="AlphaFoldDB" id="A0A3M8BZ88"/>
<keyword evidence="7" id="KW-0482">Metalloprotease</keyword>
<evidence type="ECO:0000256" key="7">
    <source>
        <dbReference type="ARBA" id="ARBA00023049"/>
    </source>
</evidence>
<dbReference type="PANTHER" id="PTHR43126:SF2">
    <property type="entry name" value="D-ALANYL-D-ALANINE DIPEPTIDASE"/>
    <property type="match status" value="1"/>
</dbReference>
<dbReference type="GO" id="GO:0006508">
    <property type="term" value="P:proteolysis"/>
    <property type="evidence" value="ECO:0007669"/>
    <property type="project" value="UniProtKB-KW"/>
</dbReference>
<evidence type="ECO:0000313" key="10">
    <source>
        <dbReference type="Proteomes" id="UP000282028"/>
    </source>
</evidence>
<proteinExistence type="predicted"/>
<comment type="catalytic activity">
    <reaction evidence="1">
        <text>D-alanyl-D-alanine + H2O = 2 D-alanine</text>
        <dbReference type="Rhea" id="RHEA:20661"/>
        <dbReference type="ChEBI" id="CHEBI:15377"/>
        <dbReference type="ChEBI" id="CHEBI:57416"/>
        <dbReference type="ChEBI" id="CHEBI:57822"/>
        <dbReference type="EC" id="3.4.13.22"/>
    </reaction>
</comment>
<dbReference type="GO" id="GO:0071555">
    <property type="term" value="P:cell wall organization"/>
    <property type="evidence" value="ECO:0007669"/>
    <property type="project" value="UniProtKB-KW"/>
</dbReference>
<protein>
    <recommendedName>
        <fullName evidence="11">D-Ala-D-Ala dipeptidase</fullName>
    </recommendedName>
</protein>
<dbReference type="Pfam" id="PF01427">
    <property type="entry name" value="Peptidase_M15"/>
    <property type="match status" value="1"/>
</dbReference>
<evidence type="ECO:0000256" key="8">
    <source>
        <dbReference type="ARBA" id="ARBA00023316"/>
    </source>
</evidence>
<evidence type="ECO:0000313" key="9">
    <source>
        <dbReference type="EMBL" id="RNB68015.1"/>
    </source>
</evidence>
<keyword evidence="6" id="KW-0224">Dipeptidase</keyword>
<evidence type="ECO:0000256" key="2">
    <source>
        <dbReference type="ARBA" id="ARBA00022670"/>
    </source>
</evidence>
<sequence>MDKKAYYELLESKFPTYKEFTAISVGENGEPLVPIGAEFSGKIHILEDYKQYTGEQIFVRSQVLNMLVQAQKKLKALRPDYDLEILCGYRHPEIQERSHSEHKNWLKEHEPHLEGDELTEAAHRFSAAPDVAGHPTGGAVDVQIVGPDGAPIDMGPAFEPSKDVYVFSPFVEREVWNNRQLLRNCMIYAGFAPFDGEWWHFAYGDREWASYYCKPEAIYQQIRFQV</sequence>
<dbReference type="Proteomes" id="UP000282028">
    <property type="component" value="Unassembled WGS sequence"/>
</dbReference>
<evidence type="ECO:0000256" key="6">
    <source>
        <dbReference type="ARBA" id="ARBA00022997"/>
    </source>
</evidence>
<evidence type="ECO:0000256" key="4">
    <source>
        <dbReference type="ARBA" id="ARBA00022801"/>
    </source>
</evidence>
<keyword evidence="10" id="KW-1185">Reference proteome</keyword>
<organism evidence="9 10">
    <name type="scientific">Brevibacillus invocatus</name>
    <dbReference type="NCBI Taxonomy" id="173959"/>
    <lineage>
        <taxon>Bacteria</taxon>
        <taxon>Bacillati</taxon>
        <taxon>Bacillota</taxon>
        <taxon>Bacilli</taxon>
        <taxon>Bacillales</taxon>
        <taxon>Paenibacillaceae</taxon>
        <taxon>Brevibacillus</taxon>
    </lineage>
</organism>
<keyword evidence="4" id="KW-0378">Hydrolase</keyword>
<dbReference type="GO" id="GO:0008237">
    <property type="term" value="F:metallopeptidase activity"/>
    <property type="evidence" value="ECO:0007669"/>
    <property type="project" value="UniProtKB-KW"/>
</dbReference>
<keyword evidence="2" id="KW-0645">Protease</keyword>